<accession>A0A564ZK80</accession>
<keyword evidence="3" id="KW-1185">Reference proteome</keyword>
<name>A0A564ZK80_9BACT</name>
<proteinExistence type="predicted"/>
<gene>
    <name evidence="2" type="ORF">MELA_01649</name>
</gene>
<keyword evidence="2" id="KW-0503">Monooxygenase</keyword>
<protein>
    <submittedName>
        <fullName evidence="2">Antibiotic biosynthesis monooxygenase</fullName>
    </submittedName>
</protein>
<evidence type="ECO:0000259" key="1">
    <source>
        <dbReference type="PROSITE" id="PS51725"/>
    </source>
</evidence>
<dbReference type="InterPro" id="IPR050744">
    <property type="entry name" value="AI-2_Isomerase_LsrG"/>
</dbReference>
<dbReference type="Pfam" id="PF03992">
    <property type="entry name" value="ABM"/>
    <property type="match status" value="1"/>
</dbReference>
<dbReference type="EMBL" id="CABIKM010000025">
    <property type="protein sequence ID" value="VUZ85267.1"/>
    <property type="molecule type" value="Genomic_DNA"/>
</dbReference>
<dbReference type="Gene3D" id="3.30.70.100">
    <property type="match status" value="1"/>
</dbReference>
<organism evidence="2 3">
    <name type="scientific">Candidatus Methylomirabilis lanthanidiphila</name>
    <dbReference type="NCBI Taxonomy" id="2211376"/>
    <lineage>
        <taxon>Bacteria</taxon>
        <taxon>Candidatus Methylomirabilota</taxon>
        <taxon>Candidatus Methylomirabilia</taxon>
        <taxon>Candidatus Methylomirabilales</taxon>
        <taxon>Candidatus Methylomirabilaceae</taxon>
        <taxon>Candidatus Methylomirabilis</taxon>
    </lineage>
</organism>
<dbReference type="InterPro" id="IPR007138">
    <property type="entry name" value="ABM_dom"/>
</dbReference>
<dbReference type="PANTHER" id="PTHR33336:SF15">
    <property type="entry name" value="ABM DOMAIN-CONTAINING PROTEIN"/>
    <property type="match status" value="1"/>
</dbReference>
<dbReference type="Proteomes" id="UP000334340">
    <property type="component" value="Unassembled WGS sequence"/>
</dbReference>
<sequence>MTDQGVRVVARVVARPGKVEELRAVLQGLVEPTRKELGCVTYELLQNKTDPTDFTFVEEWTSEAALDAHLQSPHLQDARVKLPGLAVADPDIRRYTVVE</sequence>
<dbReference type="SUPFAM" id="SSF54909">
    <property type="entry name" value="Dimeric alpha+beta barrel"/>
    <property type="match status" value="1"/>
</dbReference>
<dbReference type="PROSITE" id="PS51725">
    <property type="entry name" value="ABM"/>
    <property type="match status" value="1"/>
</dbReference>
<reference evidence="2 3" key="1">
    <citation type="submission" date="2019-07" db="EMBL/GenBank/DDBJ databases">
        <authorList>
            <person name="Cremers G."/>
        </authorList>
    </citation>
    <scope>NUCLEOTIDE SEQUENCE [LARGE SCALE GENOMIC DNA]</scope>
</reference>
<feature type="domain" description="ABM" evidence="1">
    <location>
        <begin position="6"/>
        <end position="98"/>
    </location>
</feature>
<dbReference type="PANTHER" id="PTHR33336">
    <property type="entry name" value="QUINOL MONOOXYGENASE YGIN-RELATED"/>
    <property type="match status" value="1"/>
</dbReference>
<dbReference type="AlphaFoldDB" id="A0A564ZK80"/>
<dbReference type="InterPro" id="IPR011008">
    <property type="entry name" value="Dimeric_a/b-barrel"/>
</dbReference>
<keyword evidence="2" id="KW-0560">Oxidoreductase</keyword>
<evidence type="ECO:0000313" key="3">
    <source>
        <dbReference type="Proteomes" id="UP000334340"/>
    </source>
</evidence>
<dbReference type="GO" id="GO:0004497">
    <property type="term" value="F:monooxygenase activity"/>
    <property type="evidence" value="ECO:0007669"/>
    <property type="project" value="UniProtKB-KW"/>
</dbReference>
<evidence type="ECO:0000313" key="2">
    <source>
        <dbReference type="EMBL" id="VUZ85267.1"/>
    </source>
</evidence>